<organism evidence="4 5">
    <name type="scientific">Asticcacaulis benevestitus DSM 16100 = ATCC BAA-896</name>
    <dbReference type="NCBI Taxonomy" id="1121022"/>
    <lineage>
        <taxon>Bacteria</taxon>
        <taxon>Pseudomonadati</taxon>
        <taxon>Pseudomonadota</taxon>
        <taxon>Alphaproteobacteria</taxon>
        <taxon>Caulobacterales</taxon>
        <taxon>Caulobacteraceae</taxon>
        <taxon>Asticcacaulis</taxon>
    </lineage>
</organism>
<evidence type="ECO:0000313" key="5">
    <source>
        <dbReference type="Proteomes" id="UP000017837"/>
    </source>
</evidence>
<protein>
    <recommendedName>
        <fullName evidence="6">Glucokinase</fullName>
    </recommendedName>
</protein>
<accession>V4PXT3</accession>
<evidence type="ECO:0000313" key="4">
    <source>
        <dbReference type="EMBL" id="ESQ90390.1"/>
    </source>
</evidence>
<dbReference type="GO" id="GO:0006096">
    <property type="term" value="P:glycolytic process"/>
    <property type="evidence" value="ECO:0007669"/>
    <property type="project" value="InterPro"/>
</dbReference>
<dbReference type="Pfam" id="PF02685">
    <property type="entry name" value="Glucokinase"/>
    <property type="match status" value="1"/>
</dbReference>
<dbReference type="EMBL" id="AWGB01000024">
    <property type="protein sequence ID" value="ESQ90390.1"/>
    <property type="molecule type" value="Genomic_DNA"/>
</dbReference>
<dbReference type="eggNOG" id="COG0837">
    <property type="taxonomic scope" value="Bacteria"/>
</dbReference>
<reference evidence="4 5" key="1">
    <citation type="journal article" date="2014" name="Nature">
        <title>Sequential evolution of bacterial morphology by co-option of a developmental regulator.</title>
        <authorList>
            <person name="Jiang C."/>
            <person name="Brown P.J."/>
            <person name="Ducret A."/>
            <person name="Brun Y.V."/>
        </authorList>
    </citation>
    <scope>NUCLEOTIDE SEQUENCE [LARGE SCALE GENOMIC DNA]</scope>
    <source>
        <strain evidence="4 5">DSM 16100</strain>
    </source>
</reference>
<dbReference type="PANTHER" id="PTHR47690:SF1">
    <property type="entry name" value="GLUCOKINASE"/>
    <property type="match status" value="1"/>
</dbReference>
<evidence type="ECO:0008006" key="6">
    <source>
        <dbReference type="Google" id="ProtNLM"/>
    </source>
</evidence>
<dbReference type="PATRIC" id="fig|1121022.4.peg.2519"/>
<keyword evidence="5" id="KW-1185">Reference proteome</keyword>
<dbReference type="RefSeq" id="WP_018080641.1">
    <property type="nucleotide sequence ID" value="NZ_AQWM01000002.1"/>
</dbReference>
<dbReference type="Gene3D" id="3.40.367.20">
    <property type="match status" value="1"/>
</dbReference>
<proteinExistence type="inferred from homology"/>
<dbReference type="InterPro" id="IPR003836">
    <property type="entry name" value="Glucokinase"/>
</dbReference>
<dbReference type="GO" id="GO:0005524">
    <property type="term" value="F:ATP binding"/>
    <property type="evidence" value="ECO:0007669"/>
    <property type="project" value="InterPro"/>
</dbReference>
<sequence length="314" mass="34297">MSHVLLCDFTFGSYIKLALGQPGRRPEPATLHACADRDAFDREVLGFLKERGDPKLLGVAISSRGWERRGVLQLPDEGITLIRDEVRDLLGVKRLNLVNNFVARAMAIPHLKPSEREQICGEQAMEEQVIAVLGPHHGLGLAALAPDGAGHWTAMPCEGGHSDLPIDTEREWQVWRVLHNRFGHVARECAVSLSGLVEVWQALHVIDQVGAAKAKPEEIVALARGGDARALEAISLSMGWLAGMASDVGLILGARGGIYLTGDLMDMLADLFDRKAFCARYLHKGRLTGYVSEIPVYRTLAPDLEIMGLATLFD</sequence>
<dbReference type="STRING" id="1121022.GCA_000376105_00973"/>
<name>V4PXT3_9CAUL</name>
<evidence type="ECO:0000256" key="2">
    <source>
        <dbReference type="ARBA" id="ARBA00022777"/>
    </source>
</evidence>
<dbReference type="InterPro" id="IPR043129">
    <property type="entry name" value="ATPase_NBD"/>
</dbReference>
<comment type="caution">
    <text evidence="4">The sequence shown here is derived from an EMBL/GenBank/DDBJ whole genome shotgun (WGS) entry which is preliminary data.</text>
</comment>
<dbReference type="InterPro" id="IPR050201">
    <property type="entry name" value="Bacterial_glucokinase"/>
</dbReference>
<dbReference type="Gene3D" id="3.30.420.40">
    <property type="match status" value="1"/>
</dbReference>
<dbReference type="CDD" id="cd24008">
    <property type="entry name" value="ASKHA_NBD_GLK"/>
    <property type="match status" value="1"/>
</dbReference>
<evidence type="ECO:0000256" key="1">
    <source>
        <dbReference type="ARBA" id="ARBA00022679"/>
    </source>
</evidence>
<keyword evidence="1" id="KW-0808">Transferase</keyword>
<dbReference type="OrthoDB" id="9800595at2"/>
<dbReference type="SUPFAM" id="SSF53067">
    <property type="entry name" value="Actin-like ATPase domain"/>
    <property type="match status" value="1"/>
</dbReference>
<gene>
    <name evidence="4" type="ORF">ABENE_12420</name>
</gene>
<dbReference type="PANTHER" id="PTHR47690">
    <property type="entry name" value="GLUCOKINASE"/>
    <property type="match status" value="1"/>
</dbReference>
<dbReference type="GO" id="GO:0004340">
    <property type="term" value="F:glucokinase activity"/>
    <property type="evidence" value="ECO:0007669"/>
    <property type="project" value="InterPro"/>
</dbReference>
<dbReference type="GO" id="GO:0005536">
    <property type="term" value="F:D-glucose binding"/>
    <property type="evidence" value="ECO:0007669"/>
    <property type="project" value="InterPro"/>
</dbReference>
<comment type="similarity">
    <text evidence="3">Belongs to the bacterial glucokinase family.</text>
</comment>
<dbReference type="Proteomes" id="UP000017837">
    <property type="component" value="Unassembled WGS sequence"/>
</dbReference>
<dbReference type="GO" id="GO:0005829">
    <property type="term" value="C:cytosol"/>
    <property type="evidence" value="ECO:0007669"/>
    <property type="project" value="TreeGrafter"/>
</dbReference>
<keyword evidence="2" id="KW-0418">Kinase</keyword>
<dbReference type="AlphaFoldDB" id="V4PXT3"/>
<evidence type="ECO:0000256" key="3">
    <source>
        <dbReference type="RuleBase" id="RU004046"/>
    </source>
</evidence>